<evidence type="ECO:0000313" key="2">
    <source>
        <dbReference type="Proteomes" id="UP000631114"/>
    </source>
</evidence>
<accession>A0A835MHD4</accession>
<protein>
    <submittedName>
        <fullName evidence="1">Uncharacterized protein</fullName>
    </submittedName>
</protein>
<dbReference type="SUPFAM" id="SSF52058">
    <property type="entry name" value="L domain-like"/>
    <property type="match status" value="1"/>
</dbReference>
<keyword evidence="2" id="KW-1185">Reference proteome</keyword>
<dbReference type="PANTHER" id="PTHR36766:SF70">
    <property type="entry name" value="DISEASE RESISTANCE PROTEIN RGA4"/>
    <property type="match status" value="1"/>
</dbReference>
<gene>
    <name evidence="1" type="ORF">IFM89_005386</name>
</gene>
<dbReference type="Proteomes" id="UP000631114">
    <property type="component" value="Unassembled WGS sequence"/>
</dbReference>
<sequence>MGESILGSVKDLPSLCSLRIYDFNEHISFPEGMLHNLTALQALHIQFCKKLTNLPPVLANLTALAELECLISLRRLTFWGFLELTALPDGMRHLDRLQELRIQYCKNLRFLPAWLQHFTCLQSLDIEGCLPELHGRCKKESGADWPKIAHVPRAGSRVDVALGDDPK</sequence>
<dbReference type="AlphaFoldDB" id="A0A835MHD4"/>
<name>A0A835MHD4_9MAGN</name>
<dbReference type="InterPro" id="IPR032675">
    <property type="entry name" value="LRR_dom_sf"/>
</dbReference>
<dbReference type="Gene3D" id="3.80.10.10">
    <property type="entry name" value="Ribonuclease Inhibitor"/>
    <property type="match status" value="2"/>
</dbReference>
<comment type="caution">
    <text evidence="1">The sequence shown here is derived from an EMBL/GenBank/DDBJ whole genome shotgun (WGS) entry which is preliminary data.</text>
</comment>
<proteinExistence type="predicted"/>
<reference evidence="1 2" key="1">
    <citation type="submission" date="2020-10" db="EMBL/GenBank/DDBJ databases">
        <title>The Coptis chinensis genome and diversification of protoberbering-type alkaloids.</title>
        <authorList>
            <person name="Wang B."/>
            <person name="Shu S."/>
            <person name="Song C."/>
            <person name="Liu Y."/>
        </authorList>
    </citation>
    <scope>NUCLEOTIDE SEQUENCE [LARGE SCALE GENOMIC DNA]</scope>
    <source>
        <strain evidence="1">HL-2020</strain>
        <tissue evidence="1">Leaf</tissue>
    </source>
</reference>
<dbReference type="EMBL" id="JADFTS010000001">
    <property type="protein sequence ID" value="KAF9623801.1"/>
    <property type="molecule type" value="Genomic_DNA"/>
</dbReference>
<dbReference type="PANTHER" id="PTHR36766">
    <property type="entry name" value="PLANT BROAD-SPECTRUM MILDEW RESISTANCE PROTEIN RPW8"/>
    <property type="match status" value="1"/>
</dbReference>
<organism evidence="1 2">
    <name type="scientific">Coptis chinensis</name>
    <dbReference type="NCBI Taxonomy" id="261450"/>
    <lineage>
        <taxon>Eukaryota</taxon>
        <taxon>Viridiplantae</taxon>
        <taxon>Streptophyta</taxon>
        <taxon>Embryophyta</taxon>
        <taxon>Tracheophyta</taxon>
        <taxon>Spermatophyta</taxon>
        <taxon>Magnoliopsida</taxon>
        <taxon>Ranunculales</taxon>
        <taxon>Ranunculaceae</taxon>
        <taxon>Coptidoideae</taxon>
        <taxon>Coptis</taxon>
    </lineage>
</organism>
<evidence type="ECO:0000313" key="1">
    <source>
        <dbReference type="EMBL" id="KAF9623801.1"/>
    </source>
</evidence>
<dbReference type="OrthoDB" id="2018467at2759"/>